<gene>
    <name evidence="1" type="ORF">HanXRQr2_Chr11g0490801</name>
</gene>
<organism evidence="1 2">
    <name type="scientific">Helianthus annuus</name>
    <name type="common">Common sunflower</name>
    <dbReference type="NCBI Taxonomy" id="4232"/>
    <lineage>
        <taxon>Eukaryota</taxon>
        <taxon>Viridiplantae</taxon>
        <taxon>Streptophyta</taxon>
        <taxon>Embryophyta</taxon>
        <taxon>Tracheophyta</taxon>
        <taxon>Spermatophyta</taxon>
        <taxon>Magnoliopsida</taxon>
        <taxon>eudicotyledons</taxon>
        <taxon>Gunneridae</taxon>
        <taxon>Pentapetalae</taxon>
        <taxon>asterids</taxon>
        <taxon>campanulids</taxon>
        <taxon>Asterales</taxon>
        <taxon>Asteraceae</taxon>
        <taxon>Asteroideae</taxon>
        <taxon>Heliantheae alliance</taxon>
        <taxon>Heliantheae</taxon>
        <taxon>Helianthus</taxon>
    </lineage>
</organism>
<reference evidence="1" key="2">
    <citation type="submission" date="2020-06" db="EMBL/GenBank/DDBJ databases">
        <title>Helianthus annuus Genome sequencing and assembly Release 2.</title>
        <authorList>
            <person name="Gouzy J."/>
            <person name="Langlade N."/>
            <person name="Munos S."/>
        </authorList>
    </citation>
    <scope>NUCLEOTIDE SEQUENCE</scope>
    <source>
        <tissue evidence="1">Leaves</tissue>
    </source>
</reference>
<comment type="caution">
    <text evidence="1">The sequence shown here is derived from an EMBL/GenBank/DDBJ whole genome shotgun (WGS) entry which is preliminary data.</text>
</comment>
<protein>
    <submittedName>
        <fullName evidence="1">Uncharacterized protein</fullName>
    </submittedName>
</protein>
<evidence type="ECO:0000313" key="2">
    <source>
        <dbReference type="Proteomes" id="UP000215914"/>
    </source>
</evidence>
<evidence type="ECO:0000313" key="1">
    <source>
        <dbReference type="EMBL" id="KAF5782040.1"/>
    </source>
</evidence>
<dbReference type="EMBL" id="MNCJ02000326">
    <property type="protein sequence ID" value="KAF5782040.1"/>
    <property type="molecule type" value="Genomic_DNA"/>
</dbReference>
<sequence>MLPQSFIIDHRIFNSFEPMGISQIIKWALACALSRFSSISGNEWRGVIHTW</sequence>
<dbReference type="Gramene" id="mRNA:HanXRQr2_Chr11g0490801">
    <property type="protein sequence ID" value="mRNA:HanXRQr2_Chr11g0490801"/>
    <property type="gene ID" value="HanXRQr2_Chr11g0490801"/>
</dbReference>
<reference evidence="1" key="1">
    <citation type="journal article" date="2017" name="Nature">
        <title>The sunflower genome provides insights into oil metabolism, flowering and Asterid evolution.</title>
        <authorList>
            <person name="Badouin H."/>
            <person name="Gouzy J."/>
            <person name="Grassa C.J."/>
            <person name="Murat F."/>
            <person name="Staton S.E."/>
            <person name="Cottret L."/>
            <person name="Lelandais-Briere C."/>
            <person name="Owens G.L."/>
            <person name="Carrere S."/>
            <person name="Mayjonade B."/>
            <person name="Legrand L."/>
            <person name="Gill N."/>
            <person name="Kane N.C."/>
            <person name="Bowers J.E."/>
            <person name="Hubner S."/>
            <person name="Bellec A."/>
            <person name="Berard A."/>
            <person name="Berges H."/>
            <person name="Blanchet N."/>
            <person name="Boniface M.C."/>
            <person name="Brunel D."/>
            <person name="Catrice O."/>
            <person name="Chaidir N."/>
            <person name="Claudel C."/>
            <person name="Donnadieu C."/>
            <person name="Faraut T."/>
            <person name="Fievet G."/>
            <person name="Helmstetter N."/>
            <person name="King M."/>
            <person name="Knapp S.J."/>
            <person name="Lai Z."/>
            <person name="Le Paslier M.C."/>
            <person name="Lippi Y."/>
            <person name="Lorenzon L."/>
            <person name="Mandel J.R."/>
            <person name="Marage G."/>
            <person name="Marchand G."/>
            <person name="Marquand E."/>
            <person name="Bret-Mestries E."/>
            <person name="Morien E."/>
            <person name="Nambeesan S."/>
            <person name="Nguyen T."/>
            <person name="Pegot-Espagnet P."/>
            <person name="Pouilly N."/>
            <person name="Raftis F."/>
            <person name="Sallet E."/>
            <person name="Schiex T."/>
            <person name="Thomas J."/>
            <person name="Vandecasteele C."/>
            <person name="Vares D."/>
            <person name="Vear F."/>
            <person name="Vautrin S."/>
            <person name="Crespi M."/>
            <person name="Mangin B."/>
            <person name="Burke J.M."/>
            <person name="Salse J."/>
            <person name="Munos S."/>
            <person name="Vincourt P."/>
            <person name="Rieseberg L.H."/>
            <person name="Langlade N.B."/>
        </authorList>
    </citation>
    <scope>NUCLEOTIDE SEQUENCE</scope>
    <source>
        <tissue evidence="1">Leaves</tissue>
    </source>
</reference>
<keyword evidence="2" id="KW-1185">Reference proteome</keyword>
<dbReference type="AlphaFoldDB" id="A0A9K3HPW8"/>
<name>A0A9K3HPW8_HELAN</name>
<proteinExistence type="predicted"/>
<accession>A0A9K3HPW8</accession>
<dbReference type="Proteomes" id="UP000215914">
    <property type="component" value="Unassembled WGS sequence"/>
</dbReference>